<reference evidence="1" key="1">
    <citation type="submission" date="2022-07" db="EMBL/GenBank/DDBJ databases">
        <title>Phylogenomic reconstructions and comparative analyses of Kickxellomycotina fungi.</title>
        <authorList>
            <person name="Reynolds N.K."/>
            <person name="Stajich J.E."/>
            <person name="Barry K."/>
            <person name="Grigoriev I.V."/>
            <person name="Crous P."/>
            <person name="Smith M.E."/>
        </authorList>
    </citation>
    <scope>NUCLEOTIDE SEQUENCE</scope>
    <source>
        <strain evidence="1">NBRC 105414</strain>
    </source>
</reference>
<comment type="caution">
    <text evidence="1">The sequence shown here is derived from an EMBL/GenBank/DDBJ whole genome shotgun (WGS) entry which is preliminary data.</text>
</comment>
<evidence type="ECO:0000313" key="1">
    <source>
        <dbReference type="EMBL" id="KAJ2777774.1"/>
    </source>
</evidence>
<proteinExistence type="predicted"/>
<dbReference type="EMBL" id="JANBUL010000268">
    <property type="protein sequence ID" value="KAJ2777774.1"/>
    <property type="molecule type" value="Genomic_DNA"/>
</dbReference>
<name>A0A9W8LFI8_9FUNG</name>
<sequence>MLVVRQIIRHMCDLRLSYTRGEETKRSRYAGLRPLMATCHLWRECALFIVFNECFVTVAADTVSIEYAEEQYTALVPDGAYYLRYVRDLTFRLDAQSICSGAALTKVAASTLDRATFANATLVTIVLDLEDTSYADDPGAARAMDALLEAIDSIAPRKCTADVHIHGAGYYGKRTGSGSVGTVARKALGLLPGHRADAKAPPRLSGLANPVAMVGLHAFSCSWDDNHKLYAALIRACSKSLHKLQTVHRCFTGFGALFADDSGAPITYPCLSVLDIGCEGYVESEERGISGQLTPFPEMECLRLAHYPFEDDFIFRGIRELRRLVMSVDYGTMCMLSKRGVFSRERLGSLRWLSIDSVLEYDEGDVRIVQAYIRPIVHMLQFVTDLCLSDADIVSMLPAQLSKGRVASQVRTLRLHPGSLGLEQVLTLVQALPTLQSLECQLISWGDEFLGVNNSLEIADAMHAKFNLQHSCLRRWCITNDDFFPVKAVAVAMLVAADICPRLETFVFDSMRTEVGALFSLLVGSKLYASCSARLAPAMAEGCWRPTVRIWHTQRRVPGEGSWPSP</sequence>
<protein>
    <submittedName>
        <fullName evidence="1">Uncharacterized protein</fullName>
    </submittedName>
</protein>
<dbReference type="Proteomes" id="UP001140217">
    <property type="component" value="Unassembled WGS sequence"/>
</dbReference>
<organism evidence="1 2">
    <name type="scientific">Coemansia javaensis</name>
    <dbReference type="NCBI Taxonomy" id="2761396"/>
    <lineage>
        <taxon>Eukaryota</taxon>
        <taxon>Fungi</taxon>
        <taxon>Fungi incertae sedis</taxon>
        <taxon>Zoopagomycota</taxon>
        <taxon>Kickxellomycotina</taxon>
        <taxon>Kickxellomycetes</taxon>
        <taxon>Kickxellales</taxon>
        <taxon>Kickxellaceae</taxon>
        <taxon>Coemansia</taxon>
    </lineage>
</organism>
<evidence type="ECO:0000313" key="2">
    <source>
        <dbReference type="Proteomes" id="UP001140217"/>
    </source>
</evidence>
<dbReference type="AlphaFoldDB" id="A0A9W8LFI8"/>
<keyword evidence="2" id="KW-1185">Reference proteome</keyword>
<dbReference type="OrthoDB" id="5538815at2759"/>
<gene>
    <name evidence="1" type="ORF">H4R18_004969</name>
</gene>
<dbReference type="SUPFAM" id="SSF52047">
    <property type="entry name" value="RNI-like"/>
    <property type="match status" value="1"/>
</dbReference>
<accession>A0A9W8LFI8</accession>